<evidence type="ECO:0000256" key="2">
    <source>
        <dbReference type="SAM" id="SignalP"/>
    </source>
</evidence>
<evidence type="ECO:0000313" key="4">
    <source>
        <dbReference type="Proteomes" id="UP000004095"/>
    </source>
</evidence>
<gene>
    <name evidence="3" type="ORF">M23134_03241</name>
</gene>
<dbReference type="Gene3D" id="2.50.20.10">
    <property type="entry name" value="Lipoprotein localisation LolA/LolB/LppX"/>
    <property type="match status" value="1"/>
</dbReference>
<protein>
    <submittedName>
        <fullName evidence="3">Putative outer-membrane lipoproteins carrier protein</fullName>
    </submittedName>
</protein>
<dbReference type="Proteomes" id="UP000004095">
    <property type="component" value="Unassembled WGS sequence"/>
</dbReference>
<feature type="signal peptide" evidence="2">
    <location>
        <begin position="1"/>
        <end position="22"/>
    </location>
</feature>
<dbReference type="PANTHER" id="PTHR35869">
    <property type="entry name" value="OUTER-MEMBRANE LIPOPROTEIN CARRIER PROTEIN"/>
    <property type="match status" value="1"/>
</dbReference>
<keyword evidence="1 2" id="KW-0732">Signal</keyword>
<evidence type="ECO:0000256" key="1">
    <source>
        <dbReference type="ARBA" id="ARBA00022729"/>
    </source>
</evidence>
<keyword evidence="3" id="KW-0449">Lipoprotein</keyword>
<dbReference type="SUPFAM" id="SSF89392">
    <property type="entry name" value="Prokaryotic lipoproteins and lipoprotein localization factors"/>
    <property type="match status" value="1"/>
</dbReference>
<sequence>MKLKATIFLLAIGLFTFTNLYAQQDAKAKSILDAVKNRYENLKAFGASFRYSLKSSSGVTDNFNGSITIAKKMFRLKASGQEVMTDGKTQWTYLKETNEANVTEYEPDEGITPDKIYTIYKQGFKYRLLPAESKGTYHSIEMVPQDRKKYQLTKLKLRVKKADNTIMGWETYEKNGNRYLYTILKFIEHKNGISKSYFQFNPKKYPGVELNDLR</sequence>
<comment type="caution">
    <text evidence="3">The sequence shown here is derived from an EMBL/GenBank/DDBJ whole genome shotgun (WGS) entry which is preliminary data.</text>
</comment>
<dbReference type="InterPro" id="IPR004564">
    <property type="entry name" value="OM_lipoprot_carrier_LolA-like"/>
</dbReference>
<evidence type="ECO:0000313" key="3">
    <source>
        <dbReference type="EMBL" id="EAY30603.1"/>
    </source>
</evidence>
<dbReference type="AlphaFoldDB" id="A1ZGI6"/>
<keyword evidence="4" id="KW-1185">Reference proteome</keyword>
<reference evidence="3 4" key="1">
    <citation type="submission" date="2007-01" db="EMBL/GenBank/DDBJ databases">
        <authorList>
            <person name="Haygood M."/>
            <person name="Podell S."/>
            <person name="Anderson C."/>
            <person name="Hopkinson B."/>
            <person name="Roe K."/>
            <person name="Barbeau K."/>
            <person name="Gaasterland T."/>
            <person name="Ferriera S."/>
            <person name="Johnson J."/>
            <person name="Kravitz S."/>
            <person name="Beeson K."/>
            <person name="Sutton G."/>
            <person name="Rogers Y.-H."/>
            <person name="Friedman R."/>
            <person name="Frazier M."/>
            <person name="Venter J.C."/>
        </authorList>
    </citation>
    <scope>NUCLEOTIDE SEQUENCE [LARGE SCALE GENOMIC DNA]</scope>
    <source>
        <strain evidence="3 4">ATCC 23134</strain>
    </source>
</reference>
<organism evidence="3 4">
    <name type="scientific">Microscilla marina ATCC 23134</name>
    <dbReference type="NCBI Taxonomy" id="313606"/>
    <lineage>
        <taxon>Bacteria</taxon>
        <taxon>Pseudomonadati</taxon>
        <taxon>Bacteroidota</taxon>
        <taxon>Cytophagia</taxon>
        <taxon>Cytophagales</taxon>
        <taxon>Microscillaceae</taxon>
        <taxon>Microscilla</taxon>
    </lineage>
</organism>
<dbReference type="PANTHER" id="PTHR35869:SF1">
    <property type="entry name" value="OUTER-MEMBRANE LIPOPROTEIN CARRIER PROTEIN"/>
    <property type="match status" value="1"/>
</dbReference>
<accession>A1ZGI6</accession>
<dbReference type="InterPro" id="IPR029046">
    <property type="entry name" value="LolA/LolB/LppX"/>
</dbReference>
<feature type="chain" id="PRO_5002642167" evidence="2">
    <location>
        <begin position="23"/>
        <end position="214"/>
    </location>
</feature>
<dbReference type="EMBL" id="AAWS01000006">
    <property type="protein sequence ID" value="EAY30603.1"/>
    <property type="molecule type" value="Genomic_DNA"/>
</dbReference>
<dbReference type="Pfam" id="PF16584">
    <property type="entry name" value="LolA_2"/>
    <property type="match status" value="1"/>
</dbReference>
<name>A1ZGI6_MICM2</name>
<dbReference type="eggNOG" id="COG2834">
    <property type="taxonomic scope" value="Bacteria"/>
</dbReference>
<dbReference type="RefSeq" id="WP_002694901.1">
    <property type="nucleotide sequence ID" value="NZ_AAWS01000006.1"/>
</dbReference>
<proteinExistence type="predicted"/>
<dbReference type="CDD" id="cd16325">
    <property type="entry name" value="LolA"/>
    <property type="match status" value="1"/>
</dbReference>
<dbReference type="OrthoDB" id="9810685at2"/>